<dbReference type="Proteomes" id="UP000663882">
    <property type="component" value="Unassembled WGS sequence"/>
</dbReference>
<feature type="transmembrane region" description="Helical" evidence="5">
    <location>
        <begin position="93"/>
        <end position="114"/>
    </location>
</feature>
<keyword evidence="4 5" id="KW-0472">Membrane</keyword>
<evidence type="ECO:0000256" key="5">
    <source>
        <dbReference type="SAM" id="Phobius"/>
    </source>
</evidence>
<name>A0A813U1X1_9BILA</name>
<dbReference type="GO" id="GO:0016020">
    <property type="term" value="C:membrane"/>
    <property type="evidence" value="ECO:0007669"/>
    <property type="project" value="UniProtKB-SubCell"/>
</dbReference>
<dbReference type="PANTHER" id="PTHR10924:SF27">
    <property type="entry name" value="SOLUTE CARRIER FAMILY 49 MEMBER 4"/>
    <property type="match status" value="1"/>
</dbReference>
<dbReference type="AlphaFoldDB" id="A0A813U1X1"/>
<feature type="transmembrane region" description="Helical" evidence="5">
    <location>
        <begin position="64"/>
        <end position="84"/>
    </location>
</feature>
<feature type="transmembrane region" description="Helical" evidence="5">
    <location>
        <begin position="197"/>
        <end position="215"/>
    </location>
</feature>
<dbReference type="InterPro" id="IPR011701">
    <property type="entry name" value="MFS"/>
</dbReference>
<proteinExistence type="predicted"/>
<dbReference type="InterPro" id="IPR049680">
    <property type="entry name" value="FLVCR1-2_SLC49-like"/>
</dbReference>
<evidence type="ECO:0000256" key="4">
    <source>
        <dbReference type="ARBA" id="ARBA00023136"/>
    </source>
</evidence>
<keyword evidence="2 5" id="KW-0812">Transmembrane</keyword>
<feature type="transmembrane region" description="Helical" evidence="5">
    <location>
        <begin position="24"/>
        <end position="44"/>
    </location>
</feature>
<protein>
    <submittedName>
        <fullName evidence="6">Uncharacterized protein</fullName>
    </submittedName>
</protein>
<keyword evidence="3 5" id="KW-1133">Transmembrane helix</keyword>
<accession>A0A813U1X1</accession>
<comment type="caution">
    <text evidence="6">The sequence shown here is derived from an EMBL/GenBank/DDBJ whole genome shotgun (WGS) entry which is preliminary data.</text>
</comment>
<organism evidence="6 7">
    <name type="scientific">Rotaria sordida</name>
    <dbReference type="NCBI Taxonomy" id="392033"/>
    <lineage>
        <taxon>Eukaryota</taxon>
        <taxon>Metazoa</taxon>
        <taxon>Spiralia</taxon>
        <taxon>Gnathifera</taxon>
        <taxon>Rotifera</taxon>
        <taxon>Eurotatoria</taxon>
        <taxon>Bdelloidea</taxon>
        <taxon>Philodinida</taxon>
        <taxon>Philodinidae</taxon>
        <taxon>Rotaria</taxon>
    </lineage>
</organism>
<feature type="transmembrane region" description="Helical" evidence="5">
    <location>
        <begin position="297"/>
        <end position="316"/>
    </location>
</feature>
<comment type="subcellular location">
    <subcellularLocation>
        <location evidence="1">Membrane</location>
        <topology evidence="1">Multi-pass membrane protein</topology>
    </subcellularLocation>
</comment>
<evidence type="ECO:0000313" key="6">
    <source>
        <dbReference type="EMBL" id="CAF0819751.1"/>
    </source>
</evidence>
<evidence type="ECO:0000313" key="7">
    <source>
        <dbReference type="Proteomes" id="UP000663882"/>
    </source>
</evidence>
<dbReference type="InterPro" id="IPR036259">
    <property type="entry name" value="MFS_trans_sf"/>
</dbReference>
<evidence type="ECO:0000256" key="3">
    <source>
        <dbReference type="ARBA" id="ARBA00022989"/>
    </source>
</evidence>
<feature type="transmembrane region" description="Helical" evidence="5">
    <location>
        <begin position="328"/>
        <end position="346"/>
    </location>
</feature>
<gene>
    <name evidence="6" type="ORF">RFH988_LOCUS4878</name>
</gene>
<dbReference type="SUPFAM" id="SSF103473">
    <property type="entry name" value="MFS general substrate transporter"/>
    <property type="match status" value="1"/>
</dbReference>
<feature type="transmembrane region" description="Helical" evidence="5">
    <location>
        <begin position="164"/>
        <end position="182"/>
    </location>
</feature>
<feature type="transmembrane region" description="Helical" evidence="5">
    <location>
        <begin position="126"/>
        <end position="157"/>
    </location>
</feature>
<feature type="transmembrane region" description="Helical" evidence="5">
    <location>
        <begin position="261"/>
        <end position="285"/>
    </location>
</feature>
<dbReference type="EMBL" id="CAJNOO010000132">
    <property type="protein sequence ID" value="CAF0819751.1"/>
    <property type="molecule type" value="Genomic_DNA"/>
</dbReference>
<feature type="transmembrane region" description="Helical" evidence="5">
    <location>
        <begin position="366"/>
        <end position="385"/>
    </location>
</feature>
<dbReference type="Gene3D" id="1.20.1250.20">
    <property type="entry name" value="MFS general substrate transporter like domains"/>
    <property type="match status" value="2"/>
</dbReference>
<dbReference type="OrthoDB" id="422206at2759"/>
<dbReference type="Pfam" id="PF07690">
    <property type="entry name" value="MFS_1"/>
    <property type="match status" value="1"/>
</dbReference>
<feature type="transmembrane region" description="Helical" evidence="5">
    <location>
        <begin position="425"/>
        <end position="448"/>
    </location>
</feature>
<evidence type="ECO:0000256" key="2">
    <source>
        <dbReference type="ARBA" id="ARBA00022692"/>
    </source>
</evidence>
<reference evidence="6" key="1">
    <citation type="submission" date="2021-02" db="EMBL/GenBank/DDBJ databases">
        <authorList>
            <person name="Nowell W R."/>
        </authorList>
    </citation>
    <scope>NUCLEOTIDE SEQUENCE</scope>
</reference>
<evidence type="ECO:0000256" key="1">
    <source>
        <dbReference type="ARBA" id="ARBA00004141"/>
    </source>
</evidence>
<dbReference type="GO" id="GO:0022857">
    <property type="term" value="F:transmembrane transporter activity"/>
    <property type="evidence" value="ECO:0007669"/>
    <property type="project" value="InterPro"/>
</dbReference>
<feature type="transmembrane region" description="Helical" evidence="5">
    <location>
        <begin position="397"/>
        <end position="419"/>
    </location>
</feature>
<dbReference type="PANTHER" id="PTHR10924">
    <property type="entry name" value="MAJOR FACILITATOR SUPERFAMILY PROTEIN-RELATED"/>
    <property type="match status" value="1"/>
</dbReference>
<sequence length="472" mass="52908">MQSPQTYNYLVNDNQNFRVYPQRLWVLFIFAFLAFNQTMFWLTFSPIASSAEKFYNISEATVDLLLNCGPIIFLPTLPVVYLLLNTHHGLRKCVLIFAIVPVIATLLRLFPLIITSSTNRNFHNIALPFLFIGQILIATTGPISMALVSQLSCIWFAPYERTRATTFAILGAILGGAAAFVIEPRLVMKAEHVPRLLYIHTGQALLACILTLVYFPAEPPTPPSVAAQILNANRLIRTQLIERLKRFALDIFHCCRNISCVLMILSGAAMGGTFAAWSGLFATILTPLGYTEIEAGWFGFGQTVASIIGSLIMGYIADLPRFQRSFKLLIFISLSFCFIFCLLFQLSVRTIMWPNKPILPSSSASIGILLSITGFFNGAASPLFYESLAEIMHPLPESLTTSMLVYFFNVVTLSFLAMAPNRYKLMNLLVLLIIGICILMVVCSRITYKRKDEELRKKQEQEYENTPDISDI</sequence>